<sequence length="447" mass="46605">MQITTSLLLSALLGFAMAKDGGAATTVTVTAGPGTTVAVVTPSGTGAASTSAAATGTASESDSTVSLSYISASSTFVISHSSAHLNSSTAVYSNSSTTAGSSSSSTSAPLTTSATTGSPATSTSAAATSTRSSSAGRGSELGMAAIGLAADGTLDLHTSTGLAAIQEAELFDQFLSHARYDSDHLQITDLNLKVYMNISGNGAPTTPASELDEQRPEIDRAELRRILTESLPDGTIRWGWRLTEYTPETGTLTFANGQTETGYDLVVGADGSLSIHAGWVEANERWAETCGYDPTDLASTQAALLEGTFKEWHPTLKQAISCAAGKSSPRTLYKLLVGFRWEHRKGVTLVGDAAHLMTPYAGEGVNVALEDAMVLARRIIGAAKGGRVARLKDELTKLWMFTPGAPGSVMARTTALHVRFRTAPIVHPFATAAVHVYFFFKGLIQGW</sequence>
<keyword evidence="1" id="KW-0285">Flavoprotein</keyword>
<dbReference type="Proteomes" id="UP001285441">
    <property type="component" value="Unassembled WGS sequence"/>
</dbReference>
<dbReference type="EMBL" id="JAULSW010000003">
    <property type="protein sequence ID" value="KAK3386556.1"/>
    <property type="molecule type" value="Genomic_DNA"/>
</dbReference>
<evidence type="ECO:0000313" key="8">
    <source>
        <dbReference type="EMBL" id="KAK3386556.1"/>
    </source>
</evidence>
<dbReference type="Pfam" id="PF01494">
    <property type="entry name" value="FAD_binding_3"/>
    <property type="match status" value="1"/>
</dbReference>
<dbReference type="GO" id="GO:0004497">
    <property type="term" value="F:monooxygenase activity"/>
    <property type="evidence" value="ECO:0007669"/>
    <property type="project" value="UniProtKB-KW"/>
</dbReference>
<evidence type="ECO:0000256" key="4">
    <source>
        <dbReference type="ARBA" id="ARBA00023033"/>
    </source>
</evidence>
<accession>A0AAE0U0P9</accession>
<dbReference type="PANTHER" id="PTHR46972:SF1">
    <property type="entry name" value="FAD DEPENDENT OXIDOREDUCTASE DOMAIN-CONTAINING PROTEIN"/>
    <property type="match status" value="1"/>
</dbReference>
<keyword evidence="6" id="KW-0732">Signal</keyword>
<proteinExistence type="predicted"/>
<keyword evidence="3" id="KW-0560">Oxidoreductase</keyword>
<dbReference type="Gene3D" id="3.50.50.60">
    <property type="entry name" value="FAD/NAD(P)-binding domain"/>
    <property type="match status" value="2"/>
</dbReference>
<gene>
    <name evidence="8" type="ORF">B0H63DRAFT_520646</name>
</gene>
<dbReference type="AlphaFoldDB" id="A0AAE0U0P9"/>
<reference evidence="8" key="1">
    <citation type="journal article" date="2023" name="Mol. Phylogenet. Evol.">
        <title>Genome-scale phylogeny and comparative genomics of the fungal order Sordariales.</title>
        <authorList>
            <person name="Hensen N."/>
            <person name="Bonometti L."/>
            <person name="Westerberg I."/>
            <person name="Brannstrom I.O."/>
            <person name="Guillou S."/>
            <person name="Cros-Aarteil S."/>
            <person name="Calhoun S."/>
            <person name="Haridas S."/>
            <person name="Kuo A."/>
            <person name="Mondo S."/>
            <person name="Pangilinan J."/>
            <person name="Riley R."/>
            <person name="LaButti K."/>
            <person name="Andreopoulos B."/>
            <person name="Lipzen A."/>
            <person name="Chen C."/>
            <person name="Yan M."/>
            <person name="Daum C."/>
            <person name="Ng V."/>
            <person name="Clum A."/>
            <person name="Steindorff A."/>
            <person name="Ohm R.A."/>
            <person name="Martin F."/>
            <person name="Silar P."/>
            <person name="Natvig D.O."/>
            <person name="Lalanne C."/>
            <person name="Gautier V."/>
            <person name="Ament-Velasquez S.L."/>
            <person name="Kruys A."/>
            <person name="Hutchinson M.I."/>
            <person name="Powell A.J."/>
            <person name="Barry K."/>
            <person name="Miller A.N."/>
            <person name="Grigoriev I.V."/>
            <person name="Debuchy R."/>
            <person name="Gladieux P."/>
            <person name="Hiltunen Thoren M."/>
            <person name="Johannesson H."/>
        </authorList>
    </citation>
    <scope>NUCLEOTIDE SEQUENCE</scope>
    <source>
        <strain evidence="8">CBS 232.78</strain>
    </source>
</reference>
<keyword evidence="4" id="KW-0503">Monooxygenase</keyword>
<evidence type="ECO:0000256" key="5">
    <source>
        <dbReference type="SAM" id="MobiDB-lite"/>
    </source>
</evidence>
<dbReference type="InterPro" id="IPR036188">
    <property type="entry name" value="FAD/NAD-bd_sf"/>
</dbReference>
<reference evidence="8" key="2">
    <citation type="submission" date="2023-06" db="EMBL/GenBank/DDBJ databases">
        <authorList>
            <consortium name="Lawrence Berkeley National Laboratory"/>
            <person name="Haridas S."/>
            <person name="Hensen N."/>
            <person name="Bonometti L."/>
            <person name="Westerberg I."/>
            <person name="Brannstrom I.O."/>
            <person name="Guillou S."/>
            <person name="Cros-Aarteil S."/>
            <person name="Calhoun S."/>
            <person name="Kuo A."/>
            <person name="Mondo S."/>
            <person name="Pangilinan J."/>
            <person name="Riley R."/>
            <person name="LaButti K."/>
            <person name="Andreopoulos B."/>
            <person name="Lipzen A."/>
            <person name="Chen C."/>
            <person name="Yanf M."/>
            <person name="Daum C."/>
            <person name="Ng V."/>
            <person name="Clum A."/>
            <person name="Steindorff A."/>
            <person name="Ohm R."/>
            <person name="Martin F."/>
            <person name="Silar P."/>
            <person name="Natvig D."/>
            <person name="Lalanne C."/>
            <person name="Gautier V."/>
            <person name="Ament-velasquez S.L."/>
            <person name="Kruys A."/>
            <person name="Hutchinson M.I."/>
            <person name="Powell A.J."/>
            <person name="Barry K."/>
            <person name="Miller A.N."/>
            <person name="Grigoriev I.V."/>
            <person name="Debuchy R."/>
            <person name="Gladieux P."/>
            <person name="Thoren M.H."/>
            <person name="Johannesson H."/>
        </authorList>
    </citation>
    <scope>NUCLEOTIDE SEQUENCE</scope>
    <source>
        <strain evidence="8">CBS 232.78</strain>
    </source>
</reference>
<evidence type="ECO:0000256" key="6">
    <source>
        <dbReference type="SAM" id="SignalP"/>
    </source>
</evidence>
<feature type="chain" id="PRO_5042105942" description="FAD-binding domain-containing protein" evidence="6">
    <location>
        <begin position="19"/>
        <end position="447"/>
    </location>
</feature>
<comment type="caution">
    <text evidence="8">The sequence shown here is derived from an EMBL/GenBank/DDBJ whole genome shotgun (WGS) entry which is preliminary data.</text>
</comment>
<keyword evidence="9" id="KW-1185">Reference proteome</keyword>
<dbReference type="InterPro" id="IPR002938">
    <property type="entry name" value="FAD-bd"/>
</dbReference>
<dbReference type="GO" id="GO:0071949">
    <property type="term" value="F:FAD binding"/>
    <property type="evidence" value="ECO:0007669"/>
    <property type="project" value="InterPro"/>
</dbReference>
<feature type="region of interest" description="Disordered" evidence="5">
    <location>
        <begin position="96"/>
        <end position="138"/>
    </location>
</feature>
<feature type="domain" description="FAD-binding" evidence="7">
    <location>
        <begin position="346"/>
        <end position="392"/>
    </location>
</feature>
<organism evidence="8 9">
    <name type="scientific">Podospora didyma</name>
    <dbReference type="NCBI Taxonomy" id="330526"/>
    <lineage>
        <taxon>Eukaryota</taxon>
        <taxon>Fungi</taxon>
        <taxon>Dikarya</taxon>
        <taxon>Ascomycota</taxon>
        <taxon>Pezizomycotina</taxon>
        <taxon>Sordariomycetes</taxon>
        <taxon>Sordariomycetidae</taxon>
        <taxon>Sordariales</taxon>
        <taxon>Podosporaceae</taxon>
        <taxon>Podospora</taxon>
    </lineage>
</organism>
<evidence type="ECO:0000259" key="7">
    <source>
        <dbReference type="Pfam" id="PF01494"/>
    </source>
</evidence>
<dbReference type="PANTHER" id="PTHR46972">
    <property type="entry name" value="MONOOXYGENASE ASQM-RELATED"/>
    <property type="match status" value="1"/>
</dbReference>
<dbReference type="SUPFAM" id="SSF51905">
    <property type="entry name" value="FAD/NAD(P)-binding domain"/>
    <property type="match status" value="1"/>
</dbReference>
<evidence type="ECO:0000313" key="9">
    <source>
        <dbReference type="Proteomes" id="UP001285441"/>
    </source>
</evidence>
<keyword evidence="2" id="KW-0274">FAD</keyword>
<protein>
    <recommendedName>
        <fullName evidence="7">FAD-binding domain-containing protein</fullName>
    </recommendedName>
</protein>
<feature type="signal peptide" evidence="6">
    <location>
        <begin position="1"/>
        <end position="18"/>
    </location>
</feature>
<evidence type="ECO:0000256" key="3">
    <source>
        <dbReference type="ARBA" id="ARBA00023002"/>
    </source>
</evidence>
<evidence type="ECO:0000256" key="2">
    <source>
        <dbReference type="ARBA" id="ARBA00022827"/>
    </source>
</evidence>
<name>A0AAE0U0P9_9PEZI</name>
<evidence type="ECO:0000256" key="1">
    <source>
        <dbReference type="ARBA" id="ARBA00022630"/>
    </source>
</evidence>